<dbReference type="Gene3D" id="3.30.1540.10">
    <property type="entry name" value="formyl-coa transferase, domain 3"/>
    <property type="match status" value="1"/>
</dbReference>
<dbReference type="PANTHER" id="PTHR48228">
    <property type="entry name" value="SUCCINYL-COA--D-CITRAMALATE COA-TRANSFERASE"/>
    <property type="match status" value="1"/>
</dbReference>
<dbReference type="InterPro" id="IPR003673">
    <property type="entry name" value="CoA-Trfase_fam_III"/>
</dbReference>
<dbReference type="InterPro" id="IPR023606">
    <property type="entry name" value="CoA-Trfase_III_dom_1_sf"/>
</dbReference>
<reference evidence="1 2" key="1">
    <citation type="submission" date="2018-11" db="EMBL/GenBank/DDBJ databases">
        <title>Genomic Encyclopedia of Type Strains, Phase IV (KMG-IV): sequencing the most valuable type-strain genomes for metagenomic binning, comparative biology and taxonomic classification.</title>
        <authorList>
            <person name="Goeker M."/>
        </authorList>
    </citation>
    <scope>NUCLEOTIDE SEQUENCE [LARGE SCALE GENOMIC DNA]</scope>
    <source>
        <strain evidence="1 2">DSM 5900</strain>
    </source>
</reference>
<dbReference type="RefSeq" id="WP_123688845.1">
    <property type="nucleotide sequence ID" value="NZ_AP019700.1"/>
</dbReference>
<name>A0A3N1MH70_9PROT</name>
<dbReference type="Gene3D" id="3.40.50.10540">
    <property type="entry name" value="Crotonobetainyl-coa:carnitine coa-transferase, domain 1"/>
    <property type="match status" value="1"/>
</dbReference>
<dbReference type="Pfam" id="PF02515">
    <property type="entry name" value="CoA_transf_3"/>
    <property type="match status" value="1"/>
</dbReference>
<dbReference type="InterPro" id="IPR050509">
    <property type="entry name" value="CoA-transferase_III"/>
</dbReference>
<dbReference type="Proteomes" id="UP000278222">
    <property type="component" value="Unassembled WGS sequence"/>
</dbReference>
<evidence type="ECO:0000313" key="2">
    <source>
        <dbReference type="Proteomes" id="UP000278222"/>
    </source>
</evidence>
<dbReference type="InterPro" id="IPR044855">
    <property type="entry name" value="CoA-Trfase_III_dom3_sf"/>
</dbReference>
<accession>A0A3N1MH70</accession>
<dbReference type="GO" id="GO:0016740">
    <property type="term" value="F:transferase activity"/>
    <property type="evidence" value="ECO:0007669"/>
    <property type="project" value="UniProtKB-KW"/>
</dbReference>
<dbReference type="AlphaFoldDB" id="A0A3N1MH70"/>
<organism evidence="1 2">
    <name type="scientific">Stella humosa</name>
    <dbReference type="NCBI Taxonomy" id="94"/>
    <lineage>
        <taxon>Bacteria</taxon>
        <taxon>Pseudomonadati</taxon>
        <taxon>Pseudomonadota</taxon>
        <taxon>Alphaproteobacteria</taxon>
        <taxon>Rhodospirillales</taxon>
        <taxon>Stellaceae</taxon>
        <taxon>Stella</taxon>
    </lineage>
</organism>
<sequence>MAGILSGMRIVEGSAFVAAPLGGMTLAQLGADVIRFDPIGGGIDYRRWPLADSGDSLYWVGLNKGKRSIAIDVRSPEGRELATALITADGPQAGLFLTNFPGTGWLDYERLRAARADLIMLNVLGNHDGSSAVDYTVNCAVGFPAMTGRDGAAKPVNHVMPGWDVAAGLTACVGLLAAERHRRATGEGQLIRLPLSDVALAVVGALGMIAEVEVNGAPRPAYGNDLFGAFGRDFPTRDGRRVMVAAISPRQWQALVATTGMAEKFALVEKLYEVDLRQEGDRFTARDGIAAVLGPWIAARTLDEVRALFDAGDVLWGPYQDMAQLLSEDARASTANPLFGVVDQAGIGPYRVPRSTLDFAAVERLPALAAPALGQHTDEVLSGVLGLPDHAIGDLRQRRVVA</sequence>
<evidence type="ECO:0000313" key="1">
    <source>
        <dbReference type="EMBL" id="ROQ01980.1"/>
    </source>
</evidence>
<dbReference type="SUPFAM" id="SSF89796">
    <property type="entry name" value="CoA-transferase family III (CaiB/BaiF)"/>
    <property type="match status" value="1"/>
</dbReference>
<keyword evidence="2" id="KW-1185">Reference proteome</keyword>
<dbReference type="PANTHER" id="PTHR48228:SF5">
    <property type="entry name" value="ALPHA-METHYLACYL-COA RACEMASE"/>
    <property type="match status" value="1"/>
</dbReference>
<keyword evidence="1" id="KW-0808">Transferase</keyword>
<dbReference type="EMBL" id="RJKX01000011">
    <property type="protein sequence ID" value="ROQ01980.1"/>
    <property type="molecule type" value="Genomic_DNA"/>
</dbReference>
<dbReference type="OrthoDB" id="7457784at2"/>
<proteinExistence type="predicted"/>
<gene>
    <name evidence="1" type="ORF">EDC65_1167</name>
</gene>
<comment type="caution">
    <text evidence="1">The sequence shown here is derived from an EMBL/GenBank/DDBJ whole genome shotgun (WGS) entry which is preliminary data.</text>
</comment>
<protein>
    <submittedName>
        <fullName evidence="1">Mesaconyl-CoA C1-C4 CoA transferase</fullName>
    </submittedName>
</protein>